<keyword evidence="2" id="KW-0472">Membrane</keyword>
<feature type="transmembrane region" description="Helical" evidence="2">
    <location>
        <begin position="51"/>
        <end position="74"/>
    </location>
</feature>
<name>A0A7X2S0N5_9BACI</name>
<comment type="caution">
    <text evidence="3">The sequence shown here is derived from an EMBL/GenBank/DDBJ whole genome shotgun (WGS) entry which is preliminary data.</text>
</comment>
<evidence type="ECO:0000256" key="1">
    <source>
        <dbReference type="SAM" id="MobiDB-lite"/>
    </source>
</evidence>
<keyword evidence="2" id="KW-1133">Transmembrane helix</keyword>
<proteinExistence type="predicted"/>
<dbReference type="RefSeq" id="WP_155110364.1">
    <property type="nucleotide sequence ID" value="NZ_WMIB01000001.1"/>
</dbReference>
<gene>
    <name evidence="3" type="ORF">GKZ89_00155</name>
</gene>
<feature type="compositionally biased region" description="Basic and acidic residues" evidence="1">
    <location>
        <begin position="1"/>
        <end position="16"/>
    </location>
</feature>
<organism evidence="3 4">
    <name type="scientific">Metabacillus mangrovi</name>
    <dbReference type="NCBI Taxonomy" id="1491830"/>
    <lineage>
        <taxon>Bacteria</taxon>
        <taxon>Bacillati</taxon>
        <taxon>Bacillota</taxon>
        <taxon>Bacilli</taxon>
        <taxon>Bacillales</taxon>
        <taxon>Bacillaceae</taxon>
        <taxon>Metabacillus</taxon>
    </lineage>
</organism>
<evidence type="ECO:0000313" key="3">
    <source>
        <dbReference type="EMBL" id="MTH51798.1"/>
    </source>
</evidence>
<keyword evidence="4" id="KW-1185">Reference proteome</keyword>
<evidence type="ECO:0000256" key="2">
    <source>
        <dbReference type="SAM" id="Phobius"/>
    </source>
</evidence>
<reference evidence="3 4" key="1">
    <citation type="journal article" date="2017" name="Int. J. Syst. Evol. Microbiol.">
        <title>Bacillus mangrovi sp. nov., isolated from a sediment sample from a mangrove forest.</title>
        <authorList>
            <person name="Gupta V."/>
            <person name="Singh P.K."/>
            <person name="Korpole S."/>
            <person name="Tanuku N.R.S."/>
            <person name="Pinnaka A.K."/>
        </authorList>
    </citation>
    <scope>NUCLEOTIDE SEQUENCE [LARGE SCALE GENOMIC DNA]</scope>
    <source>
        <strain evidence="3 4">KCTC 33872</strain>
    </source>
</reference>
<keyword evidence="2" id="KW-0812">Transmembrane</keyword>
<evidence type="ECO:0000313" key="4">
    <source>
        <dbReference type="Proteomes" id="UP000434639"/>
    </source>
</evidence>
<dbReference type="AlphaFoldDB" id="A0A7X2S0N5"/>
<protein>
    <submittedName>
        <fullName evidence="3">Uncharacterized protein</fullName>
    </submittedName>
</protein>
<feature type="region of interest" description="Disordered" evidence="1">
    <location>
        <begin position="1"/>
        <end position="34"/>
    </location>
</feature>
<dbReference type="Proteomes" id="UP000434639">
    <property type="component" value="Unassembled WGS sequence"/>
</dbReference>
<sequence>MKRHETQKLENGKEDSSVYSPTEKFEQSQGAGPLNKEGLKRINGFPKAIKFIGILLFGGLGLMIAIALFLQIFLK</sequence>
<dbReference type="EMBL" id="WMIB01000001">
    <property type="protein sequence ID" value="MTH51798.1"/>
    <property type="molecule type" value="Genomic_DNA"/>
</dbReference>
<accession>A0A7X2S0N5</accession>